<gene>
    <name evidence="1" type="ORF">H9Q80_10425</name>
</gene>
<dbReference type="RefSeq" id="WP_117454462.1">
    <property type="nucleotide sequence ID" value="NZ_CP060636.1"/>
</dbReference>
<evidence type="ECO:0000313" key="1">
    <source>
        <dbReference type="EMBL" id="QNM10709.1"/>
    </source>
</evidence>
<dbReference type="AlphaFoldDB" id="A0A7G9GIS7"/>
<name>A0A7G9GIS7_9FIRM</name>
<evidence type="ECO:0000313" key="2">
    <source>
        <dbReference type="Proteomes" id="UP000515856"/>
    </source>
</evidence>
<dbReference type="Proteomes" id="UP000515856">
    <property type="component" value="Chromosome"/>
</dbReference>
<reference evidence="1 2" key="1">
    <citation type="submission" date="2020-08" db="EMBL/GenBank/DDBJ databases">
        <authorList>
            <person name="Liu C."/>
            <person name="Sun Q."/>
        </authorList>
    </citation>
    <scope>NUCLEOTIDE SEQUENCE [LARGE SCALE GENOMIC DNA]</scope>
    <source>
        <strain evidence="1 2">NSJ-61</strain>
    </source>
</reference>
<organism evidence="1 2">
    <name type="scientific">[Eubacterium] hominis</name>
    <dbReference type="NCBI Taxonomy" id="2764325"/>
    <lineage>
        <taxon>Bacteria</taxon>
        <taxon>Bacillati</taxon>
        <taxon>Bacillota</taxon>
        <taxon>Erysipelotrichia</taxon>
        <taxon>Erysipelotrichales</taxon>
        <taxon>Erysipelotrichaceae</taxon>
        <taxon>Amedibacillus</taxon>
    </lineage>
</organism>
<evidence type="ECO:0008006" key="3">
    <source>
        <dbReference type="Google" id="ProtNLM"/>
    </source>
</evidence>
<proteinExistence type="predicted"/>
<sequence>MEKKRLFTTLGAMVLTGAIAVTGTWAFLNKVTETKTNTFTSSKDISTELVEENFDEEIAENYIPGQVIAKDPVMKNDAEKNEGLPIYVGVKLEYIDNNGKHISREEFIENYAEIMNNGEEGFNNLWKEFGTYNDGSEFYVFKNVVQPGASSDPIFTDIKVITGIKEVIKTEYSSKTLYRIDKDENGNDKEPEIIDKTDSTNSSRVLYEKIGDKYVPIEGDAYTLPKFEIKVTGYAVQGNDEVSQEEAIDELVKLAEATSIKR</sequence>
<protein>
    <recommendedName>
        <fullName evidence="3">SipW-cognate class signal peptide</fullName>
    </recommendedName>
</protein>
<accession>A0A7G9GIS7</accession>
<dbReference type="EMBL" id="CP060636">
    <property type="protein sequence ID" value="QNM10709.1"/>
    <property type="molecule type" value="Genomic_DNA"/>
</dbReference>
<dbReference type="KEGG" id="ehn:H9Q80_10425"/>
<keyword evidence="2" id="KW-1185">Reference proteome</keyword>